<dbReference type="AlphaFoldDB" id="A0A0D3I503"/>
<dbReference type="KEGG" id="ehx:EMIHUDRAFT_219179"/>
<dbReference type="GeneID" id="17252531"/>
<evidence type="ECO:0000313" key="3">
    <source>
        <dbReference type="Proteomes" id="UP000013827"/>
    </source>
</evidence>
<dbReference type="PaxDb" id="2903-EOD06338"/>
<reference evidence="3" key="1">
    <citation type="journal article" date="2013" name="Nature">
        <title>Pan genome of the phytoplankton Emiliania underpins its global distribution.</title>
        <authorList>
            <person name="Read B.A."/>
            <person name="Kegel J."/>
            <person name="Klute M.J."/>
            <person name="Kuo A."/>
            <person name="Lefebvre S.C."/>
            <person name="Maumus F."/>
            <person name="Mayer C."/>
            <person name="Miller J."/>
            <person name="Monier A."/>
            <person name="Salamov A."/>
            <person name="Young J."/>
            <person name="Aguilar M."/>
            <person name="Claverie J.M."/>
            <person name="Frickenhaus S."/>
            <person name="Gonzalez K."/>
            <person name="Herman E.K."/>
            <person name="Lin Y.C."/>
            <person name="Napier J."/>
            <person name="Ogata H."/>
            <person name="Sarno A.F."/>
            <person name="Shmutz J."/>
            <person name="Schroeder D."/>
            <person name="de Vargas C."/>
            <person name="Verret F."/>
            <person name="von Dassow P."/>
            <person name="Valentin K."/>
            <person name="Van de Peer Y."/>
            <person name="Wheeler G."/>
            <person name="Dacks J.B."/>
            <person name="Delwiche C.F."/>
            <person name="Dyhrman S.T."/>
            <person name="Glockner G."/>
            <person name="John U."/>
            <person name="Richards T."/>
            <person name="Worden A.Z."/>
            <person name="Zhang X."/>
            <person name="Grigoriev I.V."/>
            <person name="Allen A.E."/>
            <person name="Bidle K."/>
            <person name="Borodovsky M."/>
            <person name="Bowler C."/>
            <person name="Brownlee C."/>
            <person name="Cock J.M."/>
            <person name="Elias M."/>
            <person name="Gladyshev V.N."/>
            <person name="Groth M."/>
            <person name="Guda C."/>
            <person name="Hadaegh A."/>
            <person name="Iglesias-Rodriguez M.D."/>
            <person name="Jenkins J."/>
            <person name="Jones B.M."/>
            <person name="Lawson T."/>
            <person name="Leese F."/>
            <person name="Lindquist E."/>
            <person name="Lobanov A."/>
            <person name="Lomsadze A."/>
            <person name="Malik S.B."/>
            <person name="Marsh M.E."/>
            <person name="Mackinder L."/>
            <person name="Mock T."/>
            <person name="Mueller-Roeber B."/>
            <person name="Pagarete A."/>
            <person name="Parker M."/>
            <person name="Probert I."/>
            <person name="Quesneville H."/>
            <person name="Raines C."/>
            <person name="Rensing S.A."/>
            <person name="Riano-Pachon D.M."/>
            <person name="Richier S."/>
            <person name="Rokitta S."/>
            <person name="Shiraiwa Y."/>
            <person name="Soanes D.M."/>
            <person name="van der Giezen M."/>
            <person name="Wahlund T.M."/>
            <person name="Williams B."/>
            <person name="Wilson W."/>
            <person name="Wolfe G."/>
            <person name="Wurch L.L."/>
        </authorList>
    </citation>
    <scope>NUCLEOTIDE SEQUENCE</scope>
</reference>
<evidence type="ECO:0000256" key="1">
    <source>
        <dbReference type="SAM" id="MobiDB-lite"/>
    </source>
</evidence>
<feature type="region of interest" description="Disordered" evidence="1">
    <location>
        <begin position="1"/>
        <end position="25"/>
    </location>
</feature>
<dbReference type="Proteomes" id="UP000013827">
    <property type="component" value="Unassembled WGS sequence"/>
</dbReference>
<sequence length="155" mass="16019">MPQHSSRLGGDTHPGAGSNLSCDPRRRNAWLGERAGPASRAPGAAIAAVARGLLDPGEGLRALLDPADVRLVAAIAALHDDGAPAAALDALSARALRRVFEEVRLDAPPASASATRELLAERLCALLGRRRGDAFKTPLLRALCPRPPCCAAAQA</sequence>
<protein>
    <submittedName>
        <fullName evidence="2">Uncharacterized protein</fullName>
    </submittedName>
</protein>
<reference evidence="2" key="2">
    <citation type="submission" date="2024-10" db="UniProtKB">
        <authorList>
            <consortium name="EnsemblProtists"/>
        </authorList>
    </citation>
    <scope>IDENTIFICATION</scope>
</reference>
<name>A0A0D3I503_EMIH1</name>
<dbReference type="HOGENOM" id="CLU_1698806_0_0_1"/>
<dbReference type="RefSeq" id="XP_005758767.1">
    <property type="nucleotide sequence ID" value="XM_005758710.1"/>
</dbReference>
<proteinExistence type="predicted"/>
<accession>A0A0D3I503</accession>
<dbReference type="EnsemblProtists" id="EOD06338">
    <property type="protein sequence ID" value="EOD06338"/>
    <property type="gene ID" value="EMIHUDRAFT_219179"/>
</dbReference>
<evidence type="ECO:0000313" key="2">
    <source>
        <dbReference type="EnsemblProtists" id="EOD06338"/>
    </source>
</evidence>
<keyword evidence="3" id="KW-1185">Reference proteome</keyword>
<organism evidence="2 3">
    <name type="scientific">Emiliania huxleyi (strain CCMP1516)</name>
    <dbReference type="NCBI Taxonomy" id="280463"/>
    <lineage>
        <taxon>Eukaryota</taxon>
        <taxon>Haptista</taxon>
        <taxon>Haptophyta</taxon>
        <taxon>Prymnesiophyceae</taxon>
        <taxon>Isochrysidales</taxon>
        <taxon>Noelaerhabdaceae</taxon>
        <taxon>Emiliania</taxon>
    </lineage>
</organism>